<protein>
    <submittedName>
        <fullName evidence="1">Bacteriophage Rz lysis protein</fullName>
    </submittedName>
</protein>
<dbReference type="OrthoDB" id="9036040at2"/>
<comment type="caution">
    <text evidence="1">The sequence shown here is derived from an EMBL/GenBank/DDBJ whole genome shotgun (WGS) entry which is preliminary data.</text>
</comment>
<dbReference type="Proteomes" id="UP000237381">
    <property type="component" value="Unassembled WGS sequence"/>
</dbReference>
<proteinExistence type="predicted"/>
<dbReference type="RefSeq" id="WP_103703137.1">
    <property type="nucleotide sequence ID" value="NZ_PQGA01000002.1"/>
</dbReference>
<dbReference type="GO" id="GO:0044659">
    <property type="term" value="P:viral release from host cell by cytolysis"/>
    <property type="evidence" value="ECO:0007669"/>
    <property type="project" value="InterPro"/>
</dbReference>
<evidence type="ECO:0000313" key="1">
    <source>
        <dbReference type="EMBL" id="POR54573.1"/>
    </source>
</evidence>
<sequence length="183" mass="18739">MLAFLKLTWPYLLVALIGAAIGFGAEHVIAGRQLAVEQAAHAQDNEKAASDMLNVSRAALNGEQRAIDSHNQAASAVAAADAAATKEKEAHEADNRKYRSALATGTERVRVAVRNCVPTGPGIVAGSPGAAGVGDGGAAVADLDPAVAERVFGVAGDDQREIDKVKALQAYVCAVRPKTPGCS</sequence>
<organism evidence="1 2">
    <name type="scientific">Paraburkholderia eburnea</name>
    <dbReference type="NCBI Taxonomy" id="1189126"/>
    <lineage>
        <taxon>Bacteria</taxon>
        <taxon>Pseudomonadati</taxon>
        <taxon>Pseudomonadota</taxon>
        <taxon>Betaproteobacteria</taxon>
        <taxon>Burkholderiales</taxon>
        <taxon>Burkholderiaceae</taxon>
        <taxon>Paraburkholderia</taxon>
    </lineage>
</organism>
<dbReference type="InterPro" id="IPR004929">
    <property type="entry name" value="I-spanin"/>
</dbReference>
<keyword evidence="2" id="KW-1185">Reference proteome</keyword>
<reference evidence="1 2" key="1">
    <citation type="submission" date="2018-01" db="EMBL/GenBank/DDBJ databases">
        <title>Genomic Encyclopedia of Type Strains, Phase III (KMG-III): the genomes of soil and plant-associated and newly described type strains.</title>
        <authorList>
            <person name="Whitman W."/>
        </authorList>
    </citation>
    <scope>NUCLEOTIDE SEQUENCE [LARGE SCALE GENOMIC DNA]</scope>
    <source>
        <strain evidence="1 2">JCM 18070</strain>
    </source>
</reference>
<evidence type="ECO:0000313" key="2">
    <source>
        <dbReference type="Proteomes" id="UP000237381"/>
    </source>
</evidence>
<accession>A0A2S4MIJ8</accession>
<dbReference type="AlphaFoldDB" id="A0A2S4MIJ8"/>
<dbReference type="EMBL" id="PQGA01000002">
    <property type="protein sequence ID" value="POR54573.1"/>
    <property type="molecule type" value="Genomic_DNA"/>
</dbReference>
<name>A0A2S4MIJ8_9BURK</name>
<dbReference type="Pfam" id="PF03245">
    <property type="entry name" value="Phage_lysis"/>
    <property type="match status" value="1"/>
</dbReference>
<gene>
    <name evidence="1" type="ORF">B0G62_102181</name>
</gene>